<gene>
    <name evidence="7" type="primary">galE_27</name>
    <name evidence="7" type="ORF">SDC9_122374</name>
</gene>
<dbReference type="EMBL" id="VSSQ01026590">
    <property type="protein sequence ID" value="MPM75382.1"/>
    <property type="molecule type" value="Genomic_DNA"/>
</dbReference>
<dbReference type="InterPro" id="IPR005886">
    <property type="entry name" value="UDP_G4E"/>
</dbReference>
<evidence type="ECO:0000259" key="6">
    <source>
        <dbReference type="Pfam" id="PF01370"/>
    </source>
</evidence>
<evidence type="ECO:0000256" key="2">
    <source>
        <dbReference type="ARBA" id="ARBA00007637"/>
    </source>
</evidence>
<organism evidence="7">
    <name type="scientific">bioreactor metagenome</name>
    <dbReference type="NCBI Taxonomy" id="1076179"/>
    <lineage>
        <taxon>unclassified sequences</taxon>
        <taxon>metagenomes</taxon>
        <taxon>ecological metagenomes</taxon>
    </lineage>
</organism>
<dbReference type="GO" id="GO:0033499">
    <property type="term" value="P:galactose catabolic process via UDP-galactose, Leloir pathway"/>
    <property type="evidence" value="ECO:0007669"/>
    <property type="project" value="TreeGrafter"/>
</dbReference>
<dbReference type="AlphaFoldDB" id="A0A645CEU8"/>
<dbReference type="GO" id="GO:0003978">
    <property type="term" value="F:UDP-glucose 4-epimerase activity"/>
    <property type="evidence" value="ECO:0007669"/>
    <property type="project" value="UniProtKB-EC"/>
</dbReference>
<dbReference type="Gene3D" id="3.90.25.10">
    <property type="entry name" value="UDP-galactose 4-epimerase, domain 1"/>
    <property type="match status" value="1"/>
</dbReference>
<dbReference type="PANTHER" id="PTHR43725">
    <property type="entry name" value="UDP-GLUCOSE 4-EPIMERASE"/>
    <property type="match status" value="1"/>
</dbReference>
<sequence length="328" mass="36181">MKVLLFGGAGYIGTHVALEFIERNDTVGIFDNLSSGLKSNVHPEALFYEGDIRDKARVLEVLSLGWDVVIHLAAYKAAGESMIKPIKYSENNITGSLNLITGCIKTGVKYFILSSSAAVYGEPAYLPVDENHPKNPTNYYGYTKLCIEENLKWYAQLKDFEYVSLRYFNAAGYDERGRMLGLENNPANLIPVVMEVAMGIRPNLLVFGNDYDTADGTGVRDYVHVTDLAKGHVLAADHLLAGKGNLIVNLGSEEGLSVQQILDTARSITKKPIEAQYVDRRPGDPAKLVASSKMAQKVLGWNAEHSSADTIIETTWKVYEANQKRMKA</sequence>
<proteinExistence type="inferred from homology"/>
<comment type="cofactor">
    <cofactor evidence="1">
        <name>NAD(+)</name>
        <dbReference type="ChEBI" id="CHEBI:57540"/>
    </cofactor>
</comment>
<comment type="caution">
    <text evidence="7">The sequence shown here is derived from an EMBL/GenBank/DDBJ whole genome shotgun (WGS) entry which is preliminary data.</text>
</comment>
<dbReference type="NCBIfam" id="TIGR01179">
    <property type="entry name" value="galE"/>
    <property type="match status" value="1"/>
</dbReference>
<dbReference type="Pfam" id="PF01370">
    <property type="entry name" value="Epimerase"/>
    <property type="match status" value="1"/>
</dbReference>
<accession>A0A645CEU8</accession>
<dbReference type="PANTHER" id="PTHR43725:SF53">
    <property type="entry name" value="UDP-ARABINOSE 4-EPIMERASE 1"/>
    <property type="match status" value="1"/>
</dbReference>
<reference evidence="7" key="1">
    <citation type="submission" date="2019-08" db="EMBL/GenBank/DDBJ databases">
        <authorList>
            <person name="Kucharzyk K."/>
            <person name="Murdoch R.W."/>
            <person name="Higgins S."/>
            <person name="Loffler F."/>
        </authorList>
    </citation>
    <scope>NUCLEOTIDE SEQUENCE</scope>
</reference>
<evidence type="ECO:0000256" key="1">
    <source>
        <dbReference type="ARBA" id="ARBA00001911"/>
    </source>
</evidence>
<dbReference type="InterPro" id="IPR001509">
    <property type="entry name" value="Epimerase_deHydtase"/>
</dbReference>
<evidence type="ECO:0000256" key="3">
    <source>
        <dbReference type="ARBA" id="ARBA00023027"/>
    </source>
</evidence>
<keyword evidence="5" id="KW-0119">Carbohydrate metabolism</keyword>
<evidence type="ECO:0000313" key="7">
    <source>
        <dbReference type="EMBL" id="MPM75382.1"/>
    </source>
</evidence>
<feature type="domain" description="NAD-dependent epimerase/dehydratase" evidence="6">
    <location>
        <begin position="3"/>
        <end position="251"/>
    </location>
</feature>
<name>A0A645CEU8_9ZZZZ</name>
<dbReference type="InterPro" id="IPR036291">
    <property type="entry name" value="NAD(P)-bd_dom_sf"/>
</dbReference>
<dbReference type="CDD" id="cd05247">
    <property type="entry name" value="UDP_G4E_1_SDR_e"/>
    <property type="match status" value="1"/>
</dbReference>
<keyword evidence="4 7" id="KW-0413">Isomerase</keyword>
<evidence type="ECO:0000256" key="5">
    <source>
        <dbReference type="ARBA" id="ARBA00023277"/>
    </source>
</evidence>
<keyword evidence="3" id="KW-0520">NAD</keyword>
<dbReference type="SUPFAM" id="SSF51735">
    <property type="entry name" value="NAD(P)-binding Rossmann-fold domains"/>
    <property type="match status" value="1"/>
</dbReference>
<dbReference type="EC" id="5.1.3.2" evidence="7"/>
<comment type="similarity">
    <text evidence="2">Belongs to the NAD(P)-dependent epimerase/dehydratase family.</text>
</comment>
<evidence type="ECO:0000256" key="4">
    <source>
        <dbReference type="ARBA" id="ARBA00023235"/>
    </source>
</evidence>
<dbReference type="Gene3D" id="3.40.50.720">
    <property type="entry name" value="NAD(P)-binding Rossmann-like Domain"/>
    <property type="match status" value="1"/>
</dbReference>
<protein>
    <submittedName>
        <fullName evidence="7">UDP-glucose 4-epimerase</fullName>
        <ecNumber evidence="7">5.1.3.2</ecNumber>
    </submittedName>
</protein>